<evidence type="ECO:0000313" key="2">
    <source>
        <dbReference type="Proteomes" id="UP000016223"/>
    </source>
</evidence>
<dbReference type="EMBL" id="CP003912">
    <property type="protein sequence ID" value="AGU53577.1"/>
    <property type="molecule type" value="Genomic_DNA"/>
</dbReference>
<proteinExistence type="predicted"/>
<name>T1XL44_VARPD</name>
<gene>
    <name evidence="1" type="ORF">VAPA_2c10210</name>
</gene>
<sequence length="47" mass="5218">MDMRDLGGDMPQASCCPPAHAIDTERVLNALLMALWRRQGIALIIRP</sequence>
<evidence type="ECO:0000313" key="1">
    <source>
        <dbReference type="EMBL" id="AGU53577.1"/>
    </source>
</evidence>
<dbReference type="PATRIC" id="fig|1246301.3.peg.6537"/>
<reference evidence="1 2" key="1">
    <citation type="submission" date="2012-10" db="EMBL/GenBank/DDBJ databases">
        <title>Genome sequence of Variovorax paradoxus B4.</title>
        <authorList>
            <person name="Schuldes J."/>
            <person name="Brandt U."/>
            <person name="Hiessl S."/>
            <person name="Wuebbeler J.H."/>
            <person name="Thuermer A."/>
            <person name="Steinbuechel A."/>
            <person name="Daniel R."/>
        </authorList>
    </citation>
    <scope>NUCLEOTIDE SEQUENCE [LARGE SCALE GENOMIC DNA]</scope>
    <source>
        <strain evidence="1 2">B4</strain>
    </source>
</reference>
<organism evidence="1 2">
    <name type="scientific">Variovorax paradoxus B4</name>
    <dbReference type="NCBI Taxonomy" id="1246301"/>
    <lineage>
        <taxon>Bacteria</taxon>
        <taxon>Pseudomonadati</taxon>
        <taxon>Pseudomonadota</taxon>
        <taxon>Betaproteobacteria</taxon>
        <taxon>Burkholderiales</taxon>
        <taxon>Comamonadaceae</taxon>
        <taxon>Variovorax</taxon>
    </lineage>
</organism>
<dbReference type="HOGENOM" id="CLU_3174508_0_0_4"/>
<accession>T1XL44</accession>
<dbReference type="KEGG" id="vpd:VAPA_2c10210"/>
<protein>
    <submittedName>
        <fullName evidence="1">Putative transposase, IS3/IS911 family</fullName>
    </submittedName>
</protein>
<dbReference type="Proteomes" id="UP000016223">
    <property type="component" value="Chromosome 2"/>
</dbReference>
<dbReference type="AlphaFoldDB" id="T1XL44"/>